<evidence type="ECO:0000313" key="2">
    <source>
        <dbReference type="WBParaSite" id="jg21507"/>
    </source>
</evidence>
<accession>A0A915DM28</accession>
<dbReference type="Proteomes" id="UP000887574">
    <property type="component" value="Unplaced"/>
</dbReference>
<dbReference type="WBParaSite" id="jg21507">
    <property type="protein sequence ID" value="jg21507"/>
    <property type="gene ID" value="jg21507"/>
</dbReference>
<sequence>MSTGMAIYQQKDLNLCWSQLHCPVGHILKDATSKKFCGPKCGCADLAKGCSFYAGPSTNTSTTKLAAVENTA</sequence>
<dbReference type="AlphaFoldDB" id="A0A915DM28"/>
<reference evidence="2" key="1">
    <citation type="submission" date="2022-11" db="UniProtKB">
        <authorList>
            <consortium name="WormBaseParasite"/>
        </authorList>
    </citation>
    <scope>IDENTIFICATION</scope>
</reference>
<protein>
    <submittedName>
        <fullName evidence="2">Uncharacterized protein</fullName>
    </submittedName>
</protein>
<name>A0A915DM28_9BILA</name>
<evidence type="ECO:0000313" key="1">
    <source>
        <dbReference type="Proteomes" id="UP000887574"/>
    </source>
</evidence>
<keyword evidence="1" id="KW-1185">Reference proteome</keyword>
<organism evidence="1 2">
    <name type="scientific">Ditylenchus dipsaci</name>
    <dbReference type="NCBI Taxonomy" id="166011"/>
    <lineage>
        <taxon>Eukaryota</taxon>
        <taxon>Metazoa</taxon>
        <taxon>Ecdysozoa</taxon>
        <taxon>Nematoda</taxon>
        <taxon>Chromadorea</taxon>
        <taxon>Rhabditida</taxon>
        <taxon>Tylenchina</taxon>
        <taxon>Tylenchomorpha</taxon>
        <taxon>Sphaerularioidea</taxon>
        <taxon>Anguinidae</taxon>
        <taxon>Anguininae</taxon>
        <taxon>Ditylenchus</taxon>
    </lineage>
</organism>
<proteinExistence type="predicted"/>